<organism evidence="3">
    <name type="scientific">marine sediment metagenome</name>
    <dbReference type="NCBI Taxonomy" id="412755"/>
    <lineage>
        <taxon>unclassified sequences</taxon>
        <taxon>metagenomes</taxon>
        <taxon>ecological metagenomes</taxon>
    </lineage>
</organism>
<accession>A0A0F9BER5</accession>
<evidence type="ECO:0000313" key="3">
    <source>
        <dbReference type="EMBL" id="KKL12297.1"/>
    </source>
</evidence>
<gene>
    <name evidence="3" type="ORF">LCGC14_2537180</name>
</gene>
<reference evidence="3" key="1">
    <citation type="journal article" date="2015" name="Nature">
        <title>Complex archaea that bridge the gap between prokaryotes and eukaryotes.</title>
        <authorList>
            <person name="Spang A."/>
            <person name="Saw J.H."/>
            <person name="Jorgensen S.L."/>
            <person name="Zaremba-Niedzwiedzka K."/>
            <person name="Martijn J."/>
            <person name="Lind A.E."/>
            <person name="van Eijk R."/>
            <person name="Schleper C."/>
            <person name="Guy L."/>
            <person name="Ettema T.J."/>
        </authorList>
    </citation>
    <scope>NUCLEOTIDE SEQUENCE</scope>
</reference>
<feature type="domain" description="Terminase large subunit gp17-like C-terminal" evidence="2">
    <location>
        <begin position="17"/>
        <end position="124"/>
    </location>
</feature>
<dbReference type="EMBL" id="LAZR01041318">
    <property type="protein sequence ID" value="KKL12297.1"/>
    <property type="molecule type" value="Genomic_DNA"/>
</dbReference>
<proteinExistence type="predicted"/>
<name>A0A0F9BER5_9ZZZZ</name>
<evidence type="ECO:0000259" key="2">
    <source>
        <dbReference type="Pfam" id="PF17289"/>
    </source>
</evidence>
<protein>
    <recommendedName>
        <fullName evidence="2">Terminase large subunit gp17-like C-terminal domain-containing protein</fullName>
    </recommendedName>
</protein>
<evidence type="ECO:0000256" key="1">
    <source>
        <dbReference type="ARBA" id="ARBA00022612"/>
    </source>
</evidence>
<dbReference type="AlphaFoldDB" id="A0A0F9BER5"/>
<sequence length="137" mass="15721">FAPELWSVLDDWTLHGSPGTWARRTAELAEKWGADVVVAERNFGGDMVRAIMRQVRPDVPFDDVRASRGKSIRAEPVSTMYEQHRVHHIGPADRFAELEEEMTTWTDDVKWSPNRMDALVWALTELAESGEPKLWFV</sequence>
<dbReference type="InterPro" id="IPR035421">
    <property type="entry name" value="Terminase_6C"/>
</dbReference>
<keyword evidence="1" id="KW-1188">Viral release from host cell</keyword>
<dbReference type="Pfam" id="PF17289">
    <property type="entry name" value="Terminase_6C"/>
    <property type="match status" value="1"/>
</dbReference>
<feature type="non-terminal residue" evidence="3">
    <location>
        <position position="1"/>
    </location>
</feature>
<comment type="caution">
    <text evidence="3">The sequence shown here is derived from an EMBL/GenBank/DDBJ whole genome shotgun (WGS) entry which is preliminary data.</text>
</comment>